<name>A0ABV5JPM9_9ACTN</name>
<feature type="domain" description="Chorismate-utilising enzyme C-terminal" evidence="1">
    <location>
        <begin position="380"/>
        <end position="424"/>
    </location>
</feature>
<evidence type="ECO:0000313" key="2">
    <source>
        <dbReference type="EMBL" id="MFB9259716.1"/>
    </source>
</evidence>
<keyword evidence="3" id="KW-1185">Reference proteome</keyword>
<feature type="domain" description="Chorismate-utilising enzyme C-terminal" evidence="1">
    <location>
        <begin position="155"/>
        <end position="355"/>
    </location>
</feature>
<keyword evidence="2" id="KW-0032">Aminotransferase</keyword>
<dbReference type="PRINTS" id="PR00095">
    <property type="entry name" value="ANTSNTHASEI"/>
</dbReference>
<dbReference type="NCBIfam" id="NF004530">
    <property type="entry name" value="PRK05877.1"/>
    <property type="match status" value="1"/>
</dbReference>
<dbReference type="PANTHER" id="PTHR11236:SF50">
    <property type="entry name" value="AMINODEOXYCHORISMATE SYNTHASE COMPONENT 1"/>
    <property type="match status" value="1"/>
</dbReference>
<sequence length="436" mass="45855">MHTWASVPPDPLRVLDACARRATREGLAPPAALLGDWLGAAAVIAPSVELLPVAPRDAFGPAHSPVLSGDPASSATVDSGYTLGFRAFPDVPSGDRRLLPEAVSGRAAGLLVLGHDGHWSVRGDVPAPGDLHLGARARRGPTEIPATLTWQSPDRQAHHAAVEKCLDAIRAGEIYQACLSTRVDGQLDGEPVALFAQLWRRTRARRAAYLAGSWGAVVSMSPETYLTRRGREVRSSPIKGTLPLDADPALLRASDKDVAENIMIVDLVRHDLGRTADVGSVTVPELLGVHEAPGVWHLVSTVAARTGVSNSELVETTFPPASVTGTPKLRARELIAGWELRARGLHCGAIGIAGPRLDSADARDAANTADATDATDADTASELDLSVAIRTLEIAPDGRCEFGVGGGITIDSDPDAEWDECIHKAAFTWGGGPAPW</sequence>
<dbReference type="InterPro" id="IPR005801">
    <property type="entry name" value="ADC_synthase"/>
</dbReference>
<comment type="caution">
    <text evidence="2">The sequence shown here is derived from an EMBL/GenBank/DDBJ whole genome shotgun (WGS) entry which is preliminary data.</text>
</comment>
<gene>
    <name evidence="2" type="ORF">ACFFVD_07865</name>
</gene>
<dbReference type="EC" id="2.6.1.85" evidence="2"/>
<dbReference type="RefSeq" id="WP_182631857.1">
    <property type="nucleotide sequence ID" value="NZ_JAALDM010000092.1"/>
</dbReference>
<accession>A0ABV5JPM9</accession>
<evidence type="ECO:0000313" key="3">
    <source>
        <dbReference type="Proteomes" id="UP001589700"/>
    </source>
</evidence>
<keyword evidence="2" id="KW-0808">Transferase</keyword>
<dbReference type="EMBL" id="JBHMDY010000004">
    <property type="protein sequence ID" value="MFB9259716.1"/>
    <property type="molecule type" value="Genomic_DNA"/>
</dbReference>
<evidence type="ECO:0000259" key="1">
    <source>
        <dbReference type="Pfam" id="PF00425"/>
    </source>
</evidence>
<dbReference type="GO" id="GO:0046820">
    <property type="term" value="F:4-amino-4-deoxychorismate synthase activity"/>
    <property type="evidence" value="ECO:0007669"/>
    <property type="project" value="UniProtKB-EC"/>
</dbReference>
<dbReference type="Proteomes" id="UP001589700">
    <property type="component" value="Unassembled WGS sequence"/>
</dbReference>
<dbReference type="PANTHER" id="PTHR11236">
    <property type="entry name" value="AMINOBENZOATE/ANTHRANILATE SYNTHASE"/>
    <property type="match status" value="1"/>
</dbReference>
<reference evidence="2 3" key="1">
    <citation type="submission" date="2024-09" db="EMBL/GenBank/DDBJ databases">
        <authorList>
            <person name="Sun Q."/>
            <person name="Mori K."/>
        </authorList>
    </citation>
    <scope>NUCLEOTIDE SEQUENCE [LARGE SCALE GENOMIC DNA]</scope>
    <source>
        <strain evidence="2 3">CCM 7659</strain>
    </source>
</reference>
<protein>
    <submittedName>
        <fullName evidence="2">Aminodeoxychorismate synthase component I</fullName>
        <ecNumber evidence="2">2.6.1.85</ecNumber>
    </submittedName>
</protein>
<dbReference type="InterPro" id="IPR019999">
    <property type="entry name" value="Anth_synth_I-like"/>
</dbReference>
<dbReference type="InterPro" id="IPR015890">
    <property type="entry name" value="Chorismate_C"/>
</dbReference>
<dbReference type="Pfam" id="PF00425">
    <property type="entry name" value="Chorismate_bind"/>
    <property type="match status" value="2"/>
</dbReference>
<dbReference type="SUPFAM" id="SSF56322">
    <property type="entry name" value="ADC synthase"/>
    <property type="match status" value="1"/>
</dbReference>
<dbReference type="Gene3D" id="3.60.120.10">
    <property type="entry name" value="Anthranilate synthase"/>
    <property type="match status" value="1"/>
</dbReference>
<organism evidence="2 3">
    <name type="scientific">Dietzia aerolata</name>
    <dbReference type="NCBI Taxonomy" id="595984"/>
    <lineage>
        <taxon>Bacteria</taxon>
        <taxon>Bacillati</taxon>
        <taxon>Actinomycetota</taxon>
        <taxon>Actinomycetes</taxon>
        <taxon>Mycobacteriales</taxon>
        <taxon>Dietziaceae</taxon>
        <taxon>Dietzia</taxon>
    </lineage>
</organism>
<proteinExistence type="predicted"/>